<dbReference type="GO" id="GO:0008270">
    <property type="term" value="F:zinc ion binding"/>
    <property type="evidence" value="ECO:0007669"/>
    <property type="project" value="UniProtKB-KW"/>
</dbReference>
<evidence type="ECO:0000313" key="4">
    <source>
        <dbReference type="EMBL" id="PVD33602.1"/>
    </source>
</evidence>
<dbReference type="InterPro" id="IPR036236">
    <property type="entry name" value="Znf_C2H2_sf"/>
</dbReference>
<feature type="domain" description="C2H2-type" evidence="3">
    <location>
        <begin position="607"/>
        <end position="636"/>
    </location>
</feature>
<sequence length="996" mass="107636">MSLEGAQNRGKDGGAHENAHETSFDEGILYLTKDTLTSDVRDITDVHSLQLVQDGDSTVSIRGLLAGDGEDLDSYSYDQTVVDVSAEWMKSRCKNLGIEFDIVGEENVGDILGLDPESNSQFLSGGISEDNGMLCSDGGNLEAHSISSSNDAKCSDIMPLCSLPDDLNLKTEQVLSQSIDAQTGTSGLVIGSFGTGGTSVFGDLPSSLHSHSVGFQPSSVKTEQNFDDPSDIGTLTQSHSQIQNILDSSYASINPSSSQSILGSAGTISTCVSDSGGILPNFLGINRSLSTPSVSELGMSDGDNGPNAAIESLQQNVFLSAADGVTTSVTSNPAPVDTDPSRVGINDPGNVTLATISVSTDKEANSTQILVNTSQGQQLYMINTADLNQATSAIMPLAQPVDSLSSVQTLTTVPQSGYLLLPIVDSGLSGTVLQGTVTSGDNFTNQRQKTGENWACSEPGCNKVFTKLSKLKVHAMQHTGERPFKCSKRGCDWAFTTSYKLKRHEESHEGKKGFSCDYEGCNREFTTLYNLNSHRKLHERPCTEACPVEGCDLKFPTKRQLDVHLRAHNGEEKKYKCPYPSCKTVFYSPHSMGSHARIHHTDQQEELRCNFEGCGKRFDRKCRLKQHMRQHTGEKPYVCTVEGCSWAFPSASKLKRHSAKHLGLRKWECHVCGKAFMRSEHLKGHLITHSGSRPFTCPVEGCVTSFTAKSSLYVHLTKHNKEGGKLTFHCPMEGCFKKYSRKVSLRNHIFKQHLSSSEGGSLQGLADIAQQLVGTNEEADGDDDEADATNTGDMMGIESSQLGEGGEDLYSSQLTSMTVNQLLSTPVTIDMDTPEPDHGLNAQPKISLDPLLSRIKLEGRSGSARTDYSSNHRLSDLARRRWHQKRESSHSSSSMDADITMKTDDDPDDPCAIEQDSYITPESLSGLTFRDPETGITYVHTQLLQDDPPHSVLFSGDAVGLGGDAGSLGDGAGSSIMDIVPPSHFTGTTINLQDLV</sequence>
<evidence type="ECO:0000256" key="2">
    <source>
        <dbReference type="SAM" id="MobiDB-lite"/>
    </source>
</evidence>
<feature type="domain" description="C2H2-type" evidence="3">
    <location>
        <begin position="575"/>
        <end position="605"/>
    </location>
</feature>
<keyword evidence="5" id="KW-1185">Reference proteome</keyword>
<dbReference type="PANTHER" id="PTHR46179:SF26">
    <property type="entry name" value="ZINC FINGER PROTEIN 423 HOMOLOG"/>
    <property type="match status" value="1"/>
</dbReference>
<dbReference type="InterPro" id="IPR013087">
    <property type="entry name" value="Znf_C2H2_type"/>
</dbReference>
<dbReference type="FunFam" id="3.30.160.60:FF:000007">
    <property type="entry name" value="Basic krueppel-like factor 3"/>
    <property type="match status" value="2"/>
</dbReference>
<organism evidence="4 5">
    <name type="scientific">Pomacea canaliculata</name>
    <name type="common">Golden apple snail</name>
    <dbReference type="NCBI Taxonomy" id="400727"/>
    <lineage>
        <taxon>Eukaryota</taxon>
        <taxon>Metazoa</taxon>
        <taxon>Spiralia</taxon>
        <taxon>Lophotrochozoa</taxon>
        <taxon>Mollusca</taxon>
        <taxon>Gastropoda</taxon>
        <taxon>Caenogastropoda</taxon>
        <taxon>Architaenioglossa</taxon>
        <taxon>Ampullarioidea</taxon>
        <taxon>Ampullariidae</taxon>
        <taxon>Pomacea</taxon>
    </lineage>
</organism>
<dbReference type="STRING" id="400727.A0A2T7PJN2"/>
<dbReference type="PANTHER" id="PTHR46179">
    <property type="entry name" value="ZINC FINGER PROTEIN"/>
    <property type="match status" value="1"/>
</dbReference>
<feature type="domain" description="C2H2-type" evidence="3">
    <location>
        <begin position="514"/>
        <end position="538"/>
    </location>
</feature>
<accession>A0A2T7PJN2</accession>
<dbReference type="OrthoDB" id="6277246at2759"/>
<feature type="domain" description="C2H2-type" evidence="3">
    <location>
        <begin position="695"/>
        <end position="724"/>
    </location>
</feature>
<keyword evidence="1" id="KW-0863">Zinc-finger</keyword>
<keyword evidence="1" id="KW-0479">Metal-binding</keyword>
<feature type="domain" description="C2H2-type" evidence="3">
    <location>
        <begin position="544"/>
        <end position="573"/>
    </location>
</feature>
<comment type="caution">
    <text evidence="4">The sequence shown here is derived from an EMBL/GenBank/DDBJ whole genome shotgun (WGS) entry which is preliminary data.</text>
</comment>
<protein>
    <recommendedName>
        <fullName evidence="3">C2H2-type domain-containing protein</fullName>
    </recommendedName>
</protein>
<dbReference type="SUPFAM" id="SSF57667">
    <property type="entry name" value="beta-beta-alpha zinc fingers"/>
    <property type="match status" value="5"/>
</dbReference>
<dbReference type="GO" id="GO:0006357">
    <property type="term" value="P:regulation of transcription by RNA polymerase II"/>
    <property type="evidence" value="ECO:0007669"/>
    <property type="project" value="TreeGrafter"/>
</dbReference>
<dbReference type="GO" id="GO:0005634">
    <property type="term" value="C:nucleus"/>
    <property type="evidence" value="ECO:0007669"/>
    <property type="project" value="TreeGrafter"/>
</dbReference>
<evidence type="ECO:0000313" key="5">
    <source>
        <dbReference type="Proteomes" id="UP000245119"/>
    </source>
</evidence>
<dbReference type="Proteomes" id="UP000245119">
    <property type="component" value="Linkage Group LG3"/>
</dbReference>
<name>A0A2T7PJN2_POMCA</name>
<dbReference type="SMART" id="SM00355">
    <property type="entry name" value="ZnF_C2H2"/>
    <property type="match status" value="10"/>
</dbReference>
<dbReference type="PROSITE" id="PS00028">
    <property type="entry name" value="ZINC_FINGER_C2H2_1"/>
    <property type="match status" value="10"/>
</dbReference>
<feature type="domain" description="C2H2-type" evidence="3">
    <location>
        <begin position="667"/>
        <end position="694"/>
    </location>
</feature>
<evidence type="ECO:0000256" key="1">
    <source>
        <dbReference type="PROSITE-ProRule" id="PRU00042"/>
    </source>
</evidence>
<dbReference type="Gene3D" id="3.30.160.60">
    <property type="entry name" value="Classic Zinc Finger"/>
    <property type="match status" value="8"/>
</dbReference>
<dbReference type="Pfam" id="PF00096">
    <property type="entry name" value="zf-C2H2"/>
    <property type="match status" value="3"/>
</dbReference>
<feature type="region of interest" description="Disordered" evidence="2">
    <location>
        <begin position="879"/>
        <end position="908"/>
    </location>
</feature>
<feature type="domain" description="C2H2-type" evidence="3">
    <location>
        <begin position="454"/>
        <end position="483"/>
    </location>
</feature>
<reference evidence="4 5" key="1">
    <citation type="submission" date="2018-04" db="EMBL/GenBank/DDBJ databases">
        <title>The genome of golden apple snail Pomacea canaliculata provides insight into stress tolerance and invasive adaptation.</title>
        <authorList>
            <person name="Liu C."/>
            <person name="Liu B."/>
            <person name="Ren Y."/>
            <person name="Zhang Y."/>
            <person name="Wang H."/>
            <person name="Li S."/>
            <person name="Jiang F."/>
            <person name="Yin L."/>
            <person name="Zhang G."/>
            <person name="Qian W."/>
            <person name="Fan W."/>
        </authorList>
    </citation>
    <scope>NUCLEOTIDE SEQUENCE [LARGE SCALE GENOMIC DNA]</scope>
    <source>
        <strain evidence="4">SZHN2017</strain>
        <tissue evidence="4">Muscle</tissue>
    </source>
</reference>
<feature type="domain" description="C2H2-type" evidence="3">
    <location>
        <begin position="637"/>
        <end position="666"/>
    </location>
</feature>
<feature type="compositionally biased region" description="Basic and acidic residues" evidence="2">
    <location>
        <begin position="879"/>
        <end position="889"/>
    </location>
</feature>
<dbReference type="PROSITE" id="PS50157">
    <property type="entry name" value="ZINC_FINGER_C2H2_2"/>
    <property type="match status" value="9"/>
</dbReference>
<feature type="domain" description="C2H2-type" evidence="3">
    <location>
        <begin position="484"/>
        <end position="513"/>
    </location>
</feature>
<dbReference type="EMBL" id="PZQS01000003">
    <property type="protein sequence ID" value="PVD33602.1"/>
    <property type="molecule type" value="Genomic_DNA"/>
</dbReference>
<gene>
    <name evidence="4" type="ORF">C0Q70_04859</name>
</gene>
<evidence type="ECO:0000259" key="3">
    <source>
        <dbReference type="PROSITE" id="PS50157"/>
    </source>
</evidence>
<keyword evidence="1" id="KW-0862">Zinc</keyword>
<proteinExistence type="predicted"/>
<dbReference type="AlphaFoldDB" id="A0A2T7PJN2"/>
<dbReference type="InterPro" id="IPR051061">
    <property type="entry name" value="Zinc_finger_trans_reg"/>
</dbReference>